<name>A0A8H3MD69_9GLOM</name>
<gene>
    <name evidence="1" type="ORF">RCL2_002718300</name>
</gene>
<proteinExistence type="predicted"/>
<dbReference type="EMBL" id="BLAL01000289">
    <property type="protein sequence ID" value="GET00739.1"/>
    <property type="molecule type" value="Genomic_DNA"/>
</dbReference>
<evidence type="ECO:0000313" key="1">
    <source>
        <dbReference type="EMBL" id="GET00739.1"/>
    </source>
</evidence>
<sequence length="142" mass="17211">MLMEREKWPTKGLILDCSKCKEKYQDSSRIFCHARQVMFLEPDFLAQKFHCKLNFIERYWDADKRYTCENCDHPWEGLQKIVSESLDSISLINIRKFSRKCWRYMDLYRKGIDGKLVEYAMKKYKSHRKILKDVLEELNKLG</sequence>
<dbReference type="Proteomes" id="UP000615446">
    <property type="component" value="Unassembled WGS sequence"/>
</dbReference>
<accession>A0A8H3MD69</accession>
<reference evidence="1" key="1">
    <citation type="submission" date="2019-10" db="EMBL/GenBank/DDBJ databases">
        <title>Conservation and host-specific expression of non-tandemly repeated heterogenous ribosome RNA gene in arbuscular mycorrhizal fungi.</title>
        <authorList>
            <person name="Maeda T."/>
            <person name="Kobayashi Y."/>
            <person name="Nakagawa T."/>
            <person name="Ezawa T."/>
            <person name="Yamaguchi K."/>
            <person name="Bino T."/>
            <person name="Nishimoto Y."/>
            <person name="Shigenobu S."/>
            <person name="Kawaguchi M."/>
        </authorList>
    </citation>
    <scope>NUCLEOTIDE SEQUENCE</scope>
    <source>
        <strain evidence="1">HR1</strain>
    </source>
</reference>
<dbReference type="AlphaFoldDB" id="A0A8H3MD69"/>
<evidence type="ECO:0000313" key="2">
    <source>
        <dbReference type="Proteomes" id="UP000615446"/>
    </source>
</evidence>
<organism evidence="1 2">
    <name type="scientific">Rhizophagus clarus</name>
    <dbReference type="NCBI Taxonomy" id="94130"/>
    <lineage>
        <taxon>Eukaryota</taxon>
        <taxon>Fungi</taxon>
        <taxon>Fungi incertae sedis</taxon>
        <taxon>Mucoromycota</taxon>
        <taxon>Glomeromycotina</taxon>
        <taxon>Glomeromycetes</taxon>
        <taxon>Glomerales</taxon>
        <taxon>Glomeraceae</taxon>
        <taxon>Rhizophagus</taxon>
    </lineage>
</organism>
<dbReference type="OrthoDB" id="10044727at2759"/>
<protein>
    <submittedName>
        <fullName evidence="1">Uncharacterized protein</fullName>
    </submittedName>
</protein>
<comment type="caution">
    <text evidence="1">The sequence shown here is derived from an EMBL/GenBank/DDBJ whole genome shotgun (WGS) entry which is preliminary data.</text>
</comment>